<gene>
    <name evidence="2" type="ORF">DPMN_033651</name>
</gene>
<reference evidence="2" key="2">
    <citation type="submission" date="2020-11" db="EMBL/GenBank/DDBJ databases">
        <authorList>
            <person name="McCartney M.A."/>
            <person name="Auch B."/>
            <person name="Kono T."/>
            <person name="Mallez S."/>
            <person name="Becker A."/>
            <person name="Gohl D.M."/>
            <person name="Silverstein K.A.T."/>
            <person name="Koren S."/>
            <person name="Bechman K.B."/>
            <person name="Herman A."/>
            <person name="Abrahante J.E."/>
            <person name="Garbe J."/>
        </authorList>
    </citation>
    <scope>NUCLEOTIDE SEQUENCE</scope>
    <source>
        <strain evidence="2">Duluth1</strain>
        <tissue evidence="2">Whole animal</tissue>
    </source>
</reference>
<reference evidence="2" key="1">
    <citation type="journal article" date="2019" name="bioRxiv">
        <title>The Genome of the Zebra Mussel, Dreissena polymorpha: A Resource for Invasive Species Research.</title>
        <authorList>
            <person name="McCartney M.A."/>
            <person name="Auch B."/>
            <person name="Kono T."/>
            <person name="Mallez S."/>
            <person name="Zhang Y."/>
            <person name="Obille A."/>
            <person name="Becker A."/>
            <person name="Abrahante J.E."/>
            <person name="Garbe J."/>
            <person name="Badalamenti J.P."/>
            <person name="Herman A."/>
            <person name="Mangelson H."/>
            <person name="Liachko I."/>
            <person name="Sullivan S."/>
            <person name="Sone E.D."/>
            <person name="Koren S."/>
            <person name="Silverstein K.A.T."/>
            <person name="Beckman K.B."/>
            <person name="Gohl D.M."/>
        </authorList>
    </citation>
    <scope>NUCLEOTIDE SEQUENCE</scope>
    <source>
        <strain evidence="2">Duluth1</strain>
        <tissue evidence="2">Whole animal</tissue>
    </source>
</reference>
<feature type="compositionally biased region" description="Basic and acidic residues" evidence="1">
    <location>
        <begin position="89"/>
        <end position="102"/>
    </location>
</feature>
<dbReference type="EMBL" id="JAIWYP010000002">
    <property type="protein sequence ID" value="KAH3870463.1"/>
    <property type="molecule type" value="Genomic_DNA"/>
</dbReference>
<name>A0A9D4RK24_DREPO</name>
<comment type="caution">
    <text evidence="2">The sequence shown here is derived from an EMBL/GenBank/DDBJ whole genome shotgun (WGS) entry which is preliminary data.</text>
</comment>
<feature type="region of interest" description="Disordered" evidence="1">
    <location>
        <begin position="1"/>
        <end position="320"/>
    </location>
</feature>
<feature type="compositionally biased region" description="Basic and acidic residues" evidence="1">
    <location>
        <begin position="289"/>
        <end position="308"/>
    </location>
</feature>
<feature type="compositionally biased region" description="Basic and acidic residues" evidence="1">
    <location>
        <begin position="1"/>
        <end position="16"/>
    </location>
</feature>
<keyword evidence="3" id="KW-1185">Reference proteome</keyword>
<proteinExistence type="predicted"/>
<feature type="compositionally biased region" description="Low complexity" evidence="1">
    <location>
        <begin position="38"/>
        <end position="49"/>
    </location>
</feature>
<evidence type="ECO:0000313" key="3">
    <source>
        <dbReference type="Proteomes" id="UP000828390"/>
    </source>
</evidence>
<feature type="compositionally biased region" description="Polar residues" evidence="1">
    <location>
        <begin position="158"/>
        <end position="167"/>
    </location>
</feature>
<protein>
    <submittedName>
        <fullName evidence="2">Uncharacterized protein</fullName>
    </submittedName>
</protein>
<feature type="compositionally biased region" description="Polar residues" evidence="1">
    <location>
        <begin position="210"/>
        <end position="221"/>
    </location>
</feature>
<dbReference type="Proteomes" id="UP000828390">
    <property type="component" value="Unassembled WGS sequence"/>
</dbReference>
<feature type="compositionally biased region" description="Basic and acidic residues" evidence="1">
    <location>
        <begin position="243"/>
        <end position="269"/>
    </location>
</feature>
<evidence type="ECO:0000256" key="1">
    <source>
        <dbReference type="SAM" id="MobiDB-lite"/>
    </source>
</evidence>
<organism evidence="2 3">
    <name type="scientific">Dreissena polymorpha</name>
    <name type="common">Zebra mussel</name>
    <name type="synonym">Mytilus polymorpha</name>
    <dbReference type="NCBI Taxonomy" id="45954"/>
    <lineage>
        <taxon>Eukaryota</taxon>
        <taxon>Metazoa</taxon>
        <taxon>Spiralia</taxon>
        <taxon>Lophotrochozoa</taxon>
        <taxon>Mollusca</taxon>
        <taxon>Bivalvia</taxon>
        <taxon>Autobranchia</taxon>
        <taxon>Heteroconchia</taxon>
        <taxon>Euheterodonta</taxon>
        <taxon>Imparidentia</taxon>
        <taxon>Neoheterodontei</taxon>
        <taxon>Myida</taxon>
        <taxon>Dreissenoidea</taxon>
        <taxon>Dreissenidae</taxon>
        <taxon>Dreissena</taxon>
    </lineage>
</organism>
<dbReference type="AlphaFoldDB" id="A0A9D4RK24"/>
<evidence type="ECO:0000313" key="2">
    <source>
        <dbReference type="EMBL" id="KAH3870463.1"/>
    </source>
</evidence>
<feature type="compositionally biased region" description="Basic and acidic residues" evidence="1">
    <location>
        <begin position="186"/>
        <end position="208"/>
    </location>
</feature>
<feature type="compositionally biased region" description="Basic residues" evidence="1">
    <location>
        <begin position="67"/>
        <end position="79"/>
    </location>
</feature>
<dbReference type="SUPFAM" id="SSF63829">
    <property type="entry name" value="Calcium-dependent phosphotriesterase"/>
    <property type="match status" value="1"/>
</dbReference>
<sequence>MTLAHYEEKLEHEHQALKRQPSQLEDDDKDLQEDRLQKVSSSESDSSGDSRSRSKTRKQFIDSHDHQKMHKKKSKKKHSRADSLSSIDRSSEPEQKRREHLSPLKFKNKKPLVSDAIQGFHSDDESDATPQPKKTKLTMPSRLPSLGTKVSTLPPRIRSTTSWSLSSGEGRRGEKIKAKSLVFSVKKKEVGRRASPEFERESRFEKVRGSQRQTKSRSPSFEKSAFSPDDKKARKAEPKKKKKEAETLDKSKNTSLDRSRGYESRDRELSPVSDFRSNSPMKKKKKDKKNKDKMKDRATSPLREDVVIPKKKKDQMKARDKFMSSVPMKSLEKRNLDQSHDHRELATALTMGQQHNVVLQEKHKPKTFVDKVRLMRQVRPSMPLSRADMKAWKGQLCSKFQVKDVRRFQQSYGIHLKMAQLEQNVWAMVEDVSESVVNITEKFFRPLMKLTDDEIKTCLEILKSQGLAEYNKKVKEFSDASLKKRKIEDTCEMEEQNGNEDLLAENLRASQDRCSKLRNELAKASLSGSNGSLSGFTGLQGLGNSLDATTMSPSLTNGNSGLDALSQAYTGFHQYAGLSDLLSPATVNTSLLSLSPQPMQVTLELLVSVDLPKTGDDEKEPLLTGLDFLPDGRLVAVDNKNKKCIILNDRLQRLGTPYKFKYSPFGVVCVSHDTLCVTFGGDKVVRLLSVSTDNTITLTREITTSSKFDSICCMSPSNMVVSTYDDPRPLRMISVGGVESDFDHSLTLPMKTYRIDEIACTYVQSKNTLVLTDRFANNVFMYDTVNGTSRAVTNENIQQPRGACVGPGDTVLVCSERKDSIVHLTINGKIVGTYPVDMKYPYSICMSKDGNKLVVSNCAIGVGKLHLYKISPAMS</sequence>
<dbReference type="Gene3D" id="2.120.10.30">
    <property type="entry name" value="TolB, C-terminal domain"/>
    <property type="match status" value="1"/>
</dbReference>
<dbReference type="InterPro" id="IPR011042">
    <property type="entry name" value="6-blade_b-propeller_TolB-like"/>
</dbReference>
<accession>A0A9D4RK24</accession>